<dbReference type="CDD" id="cd04433">
    <property type="entry name" value="AFD_class_I"/>
    <property type="match status" value="1"/>
</dbReference>
<evidence type="ECO:0000256" key="1">
    <source>
        <dbReference type="ARBA" id="ARBA00004170"/>
    </source>
</evidence>
<evidence type="ECO:0000259" key="8">
    <source>
        <dbReference type="Pfam" id="PF00501"/>
    </source>
</evidence>
<dbReference type="Pfam" id="PF00501">
    <property type="entry name" value="AMP-binding"/>
    <property type="match status" value="1"/>
</dbReference>
<comment type="pathway">
    <text evidence="2">Lipid metabolism; fatty acid beta-oxidation.</text>
</comment>
<feature type="domain" description="AMP-dependent synthetase/ligase" evidence="8">
    <location>
        <begin position="141"/>
        <end position="314"/>
    </location>
</feature>
<accession>A0A7G8BQW9</accession>
<dbReference type="InterPro" id="IPR020845">
    <property type="entry name" value="AMP-binding_CS"/>
</dbReference>
<dbReference type="Gene3D" id="3.30.300.30">
    <property type="match status" value="1"/>
</dbReference>
<reference evidence="10 11" key="1">
    <citation type="submission" date="2020-08" db="EMBL/GenBank/DDBJ databases">
        <title>Edaphobacter telluris sp. nov. and Acidobacterium dinghuensis sp. nov., two acidobacteria isolated from forest soil.</title>
        <authorList>
            <person name="Fu J."/>
            <person name="Qiu L."/>
        </authorList>
    </citation>
    <scope>NUCLEOTIDE SEQUENCE [LARGE SCALE GENOMIC DNA]</scope>
    <source>
        <strain evidence="10">4Y35</strain>
    </source>
</reference>
<dbReference type="EMBL" id="CP060394">
    <property type="protein sequence ID" value="QNI34939.1"/>
    <property type="molecule type" value="Genomic_DNA"/>
</dbReference>
<name>A0A7G8BQW9_9BACT</name>
<proteinExistence type="predicted"/>
<dbReference type="InterPro" id="IPR025110">
    <property type="entry name" value="AMP-bd_C"/>
</dbReference>
<keyword evidence="11" id="KW-1185">Reference proteome</keyword>
<evidence type="ECO:0000256" key="5">
    <source>
        <dbReference type="ARBA" id="ARBA00026121"/>
    </source>
</evidence>
<dbReference type="InterPro" id="IPR050237">
    <property type="entry name" value="ATP-dep_AMP-bd_enzyme"/>
</dbReference>
<dbReference type="AlphaFoldDB" id="A0A7G8BQW9"/>
<evidence type="ECO:0000256" key="2">
    <source>
        <dbReference type="ARBA" id="ARBA00005005"/>
    </source>
</evidence>
<evidence type="ECO:0000256" key="4">
    <source>
        <dbReference type="ARBA" id="ARBA00023136"/>
    </source>
</evidence>
<dbReference type="PANTHER" id="PTHR43767">
    <property type="entry name" value="LONG-CHAIN-FATTY-ACID--COA LIGASE"/>
    <property type="match status" value="1"/>
</dbReference>
<dbReference type="Pfam" id="PF13193">
    <property type="entry name" value="AMP-binding_C"/>
    <property type="match status" value="1"/>
</dbReference>
<keyword evidence="3 10" id="KW-0436">Ligase</keyword>
<dbReference type="PROSITE" id="PS00455">
    <property type="entry name" value="AMP_BINDING"/>
    <property type="match status" value="1"/>
</dbReference>
<dbReference type="GO" id="GO:0016020">
    <property type="term" value="C:membrane"/>
    <property type="evidence" value="ECO:0007669"/>
    <property type="project" value="UniProtKB-SubCell"/>
</dbReference>
<feature type="domain" description="AMP-binding enzyme C-terminal" evidence="9">
    <location>
        <begin position="377"/>
        <end position="459"/>
    </location>
</feature>
<protein>
    <recommendedName>
        <fullName evidence="6">Long-chain-fatty-acid--CoA ligase</fullName>
        <ecNumber evidence="5">6.2.1.3</ecNumber>
    </recommendedName>
    <alternativeName>
        <fullName evidence="7">Long-chain acyl-CoA synthetase</fullName>
    </alternativeName>
</protein>
<dbReference type="InterPro" id="IPR042099">
    <property type="entry name" value="ANL_N_sf"/>
</dbReference>
<evidence type="ECO:0000256" key="6">
    <source>
        <dbReference type="ARBA" id="ARBA00039545"/>
    </source>
</evidence>
<keyword evidence="4" id="KW-0472">Membrane</keyword>
<dbReference type="Gene3D" id="3.40.50.12780">
    <property type="entry name" value="N-terminal domain of ligase-like"/>
    <property type="match status" value="1"/>
</dbReference>
<evidence type="ECO:0000256" key="7">
    <source>
        <dbReference type="ARBA" id="ARBA00042773"/>
    </source>
</evidence>
<sequence>MLQDNPASIWSALGAANDLSSRFLFGAEADRALGDLAEGSALYGHADELRGRSVLIATTSQLTAALALIELDGVARRVVLYPPDMPLGYLSYVIESAGVDAIVSDGRTGELGNRRVGRFIPCNGEIALCSSDRTAQYRTEWILLTSGTTGLPKLVVHTLLSLSGAIDRRSPETGQVVWSTFYDIRRYGGLQIFLRALLTGASLVLSSAKESTADFLARANSHGITHISGTPSHWRRALMSPAAHRIAPEYVRLSGEIADQAILNHLQCVYPQAQIVHAFATTEAGLAFEVNDGVAGFPASVIENTSHVEMKVEDRTLWIRSTRTASRYMGEDAPILKGRDGFVDTGDMIELRDDRYYFVGRRDGVINVGGLKVHPEEVEAVINRHPAVHMSLVQTKKNPVTGALVVADVVLKTSSQPDDHDGRGLQHDILLLCREVLSPHKVPAAINFVPALAVAESGKLMRRNA</sequence>
<gene>
    <name evidence="10" type="ORF">H7849_11640</name>
</gene>
<evidence type="ECO:0000313" key="11">
    <source>
        <dbReference type="Proteomes" id="UP000515312"/>
    </source>
</evidence>
<dbReference type="Proteomes" id="UP000515312">
    <property type="component" value="Chromosome"/>
</dbReference>
<dbReference type="PANTHER" id="PTHR43767:SF8">
    <property type="entry name" value="LONG-CHAIN-FATTY-ACID--COA LIGASE"/>
    <property type="match status" value="1"/>
</dbReference>
<dbReference type="GO" id="GO:0004467">
    <property type="term" value="F:long-chain fatty acid-CoA ligase activity"/>
    <property type="evidence" value="ECO:0007669"/>
    <property type="project" value="UniProtKB-EC"/>
</dbReference>
<evidence type="ECO:0000256" key="3">
    <source>
        <dbReference type="ARBA" id="ARBA00022598"/>
    </source>
</evidence>
<evidence type="ECO:0000259" key="9">
    <source>
        <dbReference type="Pfam" id="PF13193"/>
    </source>
</evidence>
<evidence type="ECO:0000313" key="10">
    <source>
        <dbReference type="EMBL" id="QNI34939.1"/>
    </source>
</evidence>
<dbReference type="InterPro" id="IPR000873">
    <property type="entry name" value="AMP-dep_synth/lig_dom"/>
</dbReference>
<dbReference type="KEGG" id="adin:H7849_11640"/>
<organism evidence="10 11">
    <name type="scientific">Alloacidobacterium dinghuense</name>
    <dbReference type="NCBI Taxonomy" id="2763107"/>
    <lineage>
        <taxon>Bacteria</taxon>
        <taxon>Pseudomonadati</taxon>
        <taxon>Acidobacteriota</taxon>
        <taxon>Terriglobia</taxon>
        <taxon>Terriglobales</taxon>
        <taxon>Acidobacteriaceae</taxon>
        <taxon>Alloacidobacterium</taxon>
    </lineage>
</organism>
<dbReference type="SUPFAM" id="SSF56801">
    <property type="entry name" value="Acetyl-CoA synthetase-like"/>
    <property type="match status" value="1"/>
</dbReference>
<dbReference type="InterPro" id="IPR045851">
    <property type="entry name" value="AMP-bd_C_sf"/>
</dbReference>
<comment type="subcellular location">
    <subcellularLocation>
        <location evidence="1">Membrane</location>
        <topology evidence="1">Peripheral membrane protein</topology>
    </subcellularLocation>
</comment>
<dbReference type="EC" id="6.2.1.3" evidence="5"/>